<dbReference type="RefSeq" id="WP_201374933.1">
    <property type="nucleotide sequence ID" value="NZ_BNJG01000003.1"/>
</dbReference>
<name>A0ABQ3V126_9CHLR</name>
<evidence type="ECO:0008006" key="3">
    <source>
        <dbReference type="Google" id="ProtNLM"/>
    </source>
</evidence>
<accession>A0ABQ3V126</accession>
<organism evidence="1 2">
    <name type="scientific">Ktedonobacter robiniae</name>
    <dbReference type="NCBI Taxonomy" id="2778365"/>
    <lineage>
        <taxon>Bacteria</taxon>
        <taxon>Bacillati</taxon>
        <taxon>Chloroflexota</taxon>
        <taxon>Ktedonobacteria</taxon>
        <taxon>Ktedonobacterales</taxon>
        <taxon>Ktedonobacteraceae</taxon>
        <taxon>Ktedonobacter</taxon>
    </lineage>
</organism>
<sequence length="89" mass="9843">MSNGLAIFEEFRDVLGTRDPKTVAIYLATMRDFVSWRAEQPGGTPFHLGLLIETAVHGYLDSRKTSRPCAPYPEQGAFRTTPFLPVGDG</sequence>
<dbReference type="Proteomes" id="UP000654345">
    <property type="component" value="Unassembled WGS sequence"/>
</dbReference>
<protein>
    <recommendedName>
        <fullName evidence="3">Core-binding (CB) domain-containing protein</fullName>
    </recommendedName>
</protein>
<keyword evidence="2" id="KW-1185">Reference proteome</keyword>
<comment type="caution">
    <text evidence="1">The sequence shown here is derived from an EMBL/GenBank/DDBJ whole genome shotgun (WGS) entry which is preliminary data.</text>
</comment>
<gene>
    <name evidence="1" type="ORF">KSB_71560</name>
</gene>
<proteinExistence type="predicted"/>
<evidence type="ECO:0000313" key="1">
    <source>
        <dbReference type="EMBL" id="GHO58681.1"/>
    </source>
</evidence>
<dbReference type="EMBL" id="BNJG01000003">
    <property type="protein sequence ID" value="GHO58681.1"/>
    <property type="molecule type" value="Genomic_DNA"/>
</dbReference>
<evidence type="ECO:0000313" key="2">
    <source>
        <dbReference type="Proteomes" id="UP000654345"/>
    </source>
</evidence>
<reference evidence="1 2" key="1">
    <citation type="journal article" date="2021" name="Int. J. Syst. Evol. Microbiol.">
        <title>Reticulibacter mediterranei gen. nov., sp. nov., within the new family Reticulibacteraceae fam. nov., and Ktedonospora formicarum gen. nov., sp. nov., Ktedonobacter robiniae sp. nov., Dictyobacter formicarum sp. nov. and Dictyobacter arantiisoli sp. nov., belonging to the class Ktedonobacteria.</title>
        <authorList>
            <person name="Yabe S."/>
            <person name="Zheng Y."/>
            <person name="Wang C.M."/>
            <person name="Sakai Y."/>
            <person name="Abe K."/>
            <person name="Yokota A."/>
            <person name="Donadio S."/>
            <person name="Cavaletti L."/>
            <person name="Monciardini P."/>
        </authorList>
    </citation>
    <scope>NUCLEOTIDE SEQUENCE [LARGE SCALE GENOMIC DNA]</scope>
    <source>
        <strain evidence="1 2">SOSP1-30</strain>
    </source>
</reference>